<dbReference type="Pfam" id="PF02353">
    <property type="entry name" value="CMAS"/>
    <property type="match status" value="1"/>
</dbReference>
<dbReference type="PANTHER" id="PTHR43675:SF15">
    <property type="entry name" value="CYCLOPROPANE-FATTY-ACYL-PHOSPHOLIPID SYNTHASE"/>
    <property type="match status" value="1"/>
</dbReference>
<proteinExistence type="predicted"/>
<sequence>MVIARGLLGIQTTLVKNMQHMVFSLTEAGARLFVTRFFRQFISIGCVTILEGDTIFIFGENESTCPLKSILKIHSPQFYWKVMTLADLGLADAYINGDFSFVDKDSGLLNLIMILIANRDLNSRKSNLAKKRGWWTPVFLTASLASATYYLKHVCRQNTLTQARRNVSSHYDLSNEFFGLFMDDTMMYSSAVFKVTIKNFQSEDKEEPYEVLEIGCGWGTLAIEVVKRTGCKYTGFTLSIEQLKYVEEKVKEAGLQERITFKLCDYRQLCDTQKYDRIISCEMIEHVGHKFMETFFSHCEAALAEDGIFVLQFTAIPEELYDESRLTSGFITEYIFPGGCLPSLARVTSAMASSSRLCIENVENIGIHYYPTLRYWRKNLLERQKQIIDLGFDEKFLRTWEYYFDYCAAGFKTLTLRNYQVTHTHSSTLTRNITML</sequence>
<dbReference type="ExpressionAtlas" id="Q9LK68">
    <property type="expression patterns" value="baseline and differential"/>
</dbReference>
<evidence type="ECO:0000313" key="1">
    <source>
        <dbReference type="EMBL" id="BAB01740.1"/>
    </source>
</evidence>
<protein>
    <submittedName>
        <fullName evidence="1">Cyclopocyclopropane fatty acid synthase-like protein</fullName>
    </submittedName>
</protein>
<accession>Q9LK68</accession>
<dbReference type="PIRSF" id="PIRSF003085">
    <property type="entry name" value="CMAS"/>
    <property type="match status" value="1"/>
</dbReference>
<dbReference type="Gene3D" id="3.40.50.150">
    <property type="entry name" value="Vaccinia Virus protein VP39"/>
    <property type="match status" value="1"/>
</dbReference>
<dbReference type="GO" id="GO:0008610">
    <property type="term" value="P:lipid biosynthetic process"/>
    <property type="evidence" value="ECO:0007669"/>
    <property type="project" value="InterPro"/>
</dbReference>
<organism evidence="1">
    <name type="scientific">Arabidopsis thaliana</name>
    <name type="common">Mouse-ear cress</name>
    <dbReference type="NCBI Taxonomy" id="3702"/>
    <lineage>
        <taxon>Eukaryota</taxon>
        <taxon>Viridiplantae</taxon>
        <taxon>Streptophyta</taxon>
        <taxon>Embryophyta</taxon>
        <taxon>Tracheophyta</taxon>
        <taxon>Spermatophyta</taxon>
        <taxon>Magnoliopsida</taxon>
        <taxon>eudicotyledons</taxon>
        <taxon>Gunneridae</taxon>
        <taxon>Pentapetalae</taxon>
        <taxon>rosids</taxon>
        <taxon>malvids</taxon>
        <taxon>Brassicales</taxon>
        <taxon>Brassicaceae</taxon>
        <taxon>Camelineae</taxon>
        <taxon>Arabidopsis</taxon>
    </lineage>
</organism>
<dbReference type="InterPro" id="IPR026669">
    <property type="entry name" value="Arsenite_MeTrfase-like"/>
</dbReference>
<name>Q9LK68_ARATH</name>
<dbReference type="SUPFAM" id="SSF53335">
    <property type="entry name" value="S-adenosyl-L-methionine-dependent methyltransferases"/>
    <property type="match status" value="1"/>
</dbReference>
<reference key="2">
    <citation type="journal article" date="2000" name="Nature">
        <title>Sequence and analysis of chromosome 3 of the plant Arabidopsis thaliana.</title>
        <authorList>
            <consortium name="European Union Chromosome 3 Arabidopsis Sequencing Consortium"/>
            <consortium name="Institute for Genomic Research"/>
            <consortium name="Kazusa DNA Research Institute"/>
            <person name="Salanoubat M."/>
            <person name="Lemcke K."/>
            <person name="Rieger M."/>
            <person name="Ansorge W."/>
            <person name="Unseld M."/>
            <person name="Fartmann B."/>
            <person name="Valle G."/>
            <person name="Blocker H."/>
            <person name="Perez-Alonso M."/>
            <person name="Obermaier B."/>
            <person name="Delseny M."/>
            <person name="Boutry M."/>
            <person name="Grivell L.A."/>
            <person name="Mache R."/>
            <person name="Puigdomenech P."/>
            <person name="De Simone V."/>
            <person name="Choisne N."/>
            <person name="Artiguenave F."/>
            <person name="Robert C."/>
            <person name="Brottier P."/>
            <person name="Wincker P."/>
            <person name="Cattolico L."/>
            <person name="Weissenbach J."/>
            <person name="Saurin W."/>
            <person name="Quetier F."/>
            <person name="Schafer M."/>
            <person name="Muller-Auer S."/>
            <person name="Gabel C."/>
            <person name="Fuchs M."/>
            <person name="Benes V."/>
            <person name="Wurmbach E."/>
            <person name="Drzonek H."/>
            <person name="Erfle H."/>
            <person name="Jordan N."/>
            <person name="Bangert S."/>
            <person name="Wiedelmann R."/>
            <person name="Kranz H."/>
            <person name="Voss H."/>
            <person name="Holland R."/>
            <person name="Brandt P."/>
            <person name="Nyakatura G."/>
            <person name="Vezzi A."/>
            <person name="D'Angelo M."/>
            <person name="Pallavicini A."/>
            <person name="Toppo S."/>
            <person name="Simionati B."/>
            <person name="Conrad A."/>
            <person name="Hornischer K."/>
            <person name="Kauer G."/>
            <person name="Lohnert T.H."/>
            <person name="Nordsiek G."/>
            <person name="Reichelt J."/>
            <person name="Scharfe M."/>
            <person name="Schon O."/>
            <person name="Bargues M."/>
            <person name="Terol J."/>
            <person name="Climent J."/>
            <person name="Navarro P."/>
            <person name="Collado C."/>
            <person name="Perez-Perez A."/>
            <person name="Ottenwalder B."/>
            <person name="Duchemin D."/>
            <person name="Cooke R."/>
            <person name="Laudie M."/>
            <person name="Berger-Llauro C."/>
            <person name="Purnelle B."/>
            <person name="Masuy D."/>
            <person name="de Haan M."/>
            <person name="Maarse A.C."/>
            <person name="Alcaraz J.P."/>
            <person name="Cottet A."/>
            <person name="Casacuberta E."/>
            <person name="Monfort A."/>
            <person name="Argiriou A."/>
            <person name="flores M."/>
            <person name="Liguori R."/>
            <person name="Vitale D."/>
            <person name="Mannhaupt G."/>
            <person name="Haase D."/>
            <person name="Schoof H."/>
            <person name="Rudd S."/>
            <person name="Zaccaria P."/>
            <person name="Mewes H.W."/>
            <person name="Mayer K.F."/>
            <person name="Kaul S."/>
            <person name="Town C.D."/>
            <person name="Koo H.L."/>
            <person name="Tallon L.J."/>
            <person name="Jenkins J."/>
            <person name="Rooney T."/>
            <person name="Rizzo M."/>
            <person name="Walts A."/>
            <person name="Utterback T."/>
            <person name="Fujii C.Y."/>
            <person name="Shea T.P."/>
            <person name="Creasy T.H."/>
            <person name="Haas B."/>
            <person name="Maiti R."/>
            <person name="Wu D."/>
            <person name="Peterson J."/>
            <person name="Van Aken S."/>
            <person name="Pai G."/>
            <person name="Militscher J."/>
            <person name="Sellers P."/>
            <person name="Gill J.E."/>
            <person name="Feldblyum T.V."/>
            <person name="Preuss D."/>
            <person name="Lin X."/>
            <person name="Nierman W.C."/>
            <person name="Salzberg S.L."/>
            <person name="White O."/>
            <person name="Venter J.C."/>
            <person name="Fraser C.M."/>
            <person name="Kaneko T."/>
            <person name="Nakamura Y."/>
            <person name="Sato S."/>
            <person name="Kato T."/>
            <person name="Asamizu E."/>
            <person name="Sasamoto S."/>
            <person name="Kimura T."/>
            <person name="Idesawa K."/>
            <person name="Kawashima K."/>
            <person name="Kishida Y."/>
            <person name="Kiyokawa C."/>
            <person name="Kohara M."/>
            <person name="Matsumoto M."/>
            <person name="Matsuno A."/>
            <person name="Muraki A."/>
            <person name="Nakayama S."/>
            <person name="Nakazaki N."/>
            <person name="Shinpo S."/>
            <person name="Takeuchi C."/>
            <person name="Wada T."/>
            <person name="Watanabe A."/>
            <person name="Yamada M."/>
            <person name="Yasuda M."/>
            <person name="Tabata S."/>
        </authorList>
    </citation>
    <scope>NUCLEOTIDE SEQUENCE [LARGE SCALE GENOMIC DNA]</scope>
    <source>
        <strain>cv. Columbia</strain>
    </source>
</reference>
<dbReference type="InterPro" id="IPR029063">
    <property type="entry name" value="SAM-dependent_MTases_sf"/>
</dbReference>
<dbReference type="InterPro" id="IPR003333">
    <property type="entry name" value="CMAS"/>
</dbReference>
<reference evidence="1" key="1">
    <citation type="journal article" date="2000" name="DNA Res.">
        <title>Structural analysis of Arabidopsis thaliana chromosome 3. II. Sequence features of the 4,251,695 bp regions covered by 90 P1, TAC and BAC clones.</title>
        <authorList>
            <person name="Nakamura Y."/>
        </authorList>
    </citation>
    <scope>NUCLEOTIDE SEQUENCE [LARGE SCALE GENOMIC DNA]</scope>
</reference>
<dbReference type="EMBL" id="AP000374">
    <property type="protein sequence ID" value="BAB01740.1"/>
    <property type="molecule type" value="Genomic_DNA"/>
</dbReference>
<dbReference type="AlphaFoldDB" id="Q9LK68"/>
<dbReference type="PANTHER" id="PTHR43675">
    <property type="entry name" value="ARSENITE METHYLTRANSFERASE"/>
    <property type="match status" value="1"/>
</dbReference>
<dbReference type="CDD" id="cd02440">
    <property type="entry name" value="AdoMet_MTases"/>
    <property type="match status" value="1"/>
</dbReference>